<dbReference type="InterPro" id="IPR001926">
    <property type="entry name" value="TrpB-like_PALP"/>
</dbReference>
<dbReference type="AlphaFoldDB" id="N1PIR6"/>
<evidence type="ECO:0000313" key="2">
    <source>
        <dbReference type="EMBL" id="EME42267.1"/>
    </source>
</evidence>
<gene>
    <name evidence="2" type="ORF">DOTSEDRAFT_154934</name>
</gene>
<dbReference type="PANTHER" id="PTHR42937">
    <property type="match status" value="1"/>
</dbReference>
<proteinExistence type="predicted"/>
<sequence>MMAQQQYQIKHLKSGKEVQRDFVFINSSEATSSWSHPAVVDAAVEAFHQELPDYNVTPLHSLPTVAAELGIGQLFLKDESNRFGLPAFKILGASWAIFKSVCRELNLPLTSSMEEVRRAITSMKDLQVVTCTEGNWGRACARMGKLLDLPIVIYVPGFMTEYTQRLIESEGAQVVRLPNGSYDDSIQKARTVSEETGALLVMDISWDGYQEVPHWVTQGYSTMLAETDRQIQTAQGGQSPSQNSVYITSVGVGSWAHSVVAHYKAASSSAFITTVEPEVAASLKESLHCKEITPVATGDTIMAGMNCGTTSKIAWPTLREGVGAAVAVNDVEAHQSVLELKAQGVKPGPCGAATLAALRKYLKEAGDSRDWSKSTVVLFSTEGEREYAVPQG</sequence>
<keyword evidence="3" id="KW-1185">Reference proteome</keyword>
<organism evidence="2 3">
    <name type="scientific">Dothistroma septosporum (strain NZE10 / CBS 128990)</name>
    <name type="common">Red band needle blight fungus</name>
    <name type="synonym">Mycosphaerella pini</name>
    <dbReference type="NCBI Taxonomy" id="675120"/>
    <lineage>
        <taxon>Eukaryota</taxon>
        <taxon>Fungi</taxon>
        <taxon>Dikarya</taxon>
        <taxon>Ascomycota</taxon>
        <taxon>Pezizomycotina</taxon>
        <taxon>Dothideomycetes</taxon>
        <taxon>Dothideomycetidae</taxon>
        <taxon>Mycosphaerellales</taxon>
        <taxon>Mycosphaerellaceae</taxon>
        <taxon>Dothistroma</taxon>
    </lineage>
</organism>
<dbReference type="eggNOG" id="ENOG502RXDS">
    <property type="taxonomic scope" value="Eukaryota"/>
</dbReference>
<dbReference type="Proteomes" id="UP000016933">
    <property type="component" value="Unassembled WGS sequence"/>
</dbReference>
<dbReference type="InterPro" id="IPR036052">
    <property type="entry name" value="TrpB-like_PALP_sf"/>
</dbReference>
<accession>N1PIR6</accession>
<feature type="domain" description="Tryptophan synthase beta chain-like PALP" evidence="1">
    <location>
        <begin position="54"/>
        <end position="378"/>
    </location>
</feature>
<name>N1PIR6_DOTSN</name>
<dbReference type="Pfam" id="PF00291">
    <property type="entry name" value="PALP"/>
    <property type="match status" value="1"/>
</dbReference>
<dbReference type="PANTHER" id="PTHR42937:SF1">
    <property type="entry name" value="DIAMINOPROPIONATE AMMONIA-LYASE"/>
    <property type="match status" value="1"/>
</dbReference>
<dbReference type="SUPFAM" id="SSF53686">
    <property type="entry name" value="Tryptophan synthase beta subunit-like PLP-dependent enzymes"/>
    <property type="match status" value="1"/>
</dbReference>
<dbReference type="Gene3D" id="3.40.50.1100">
    <property type="match status" value="3"/>
</dbReference>
<protein>
    <recommendedName>
        <fullName evidence="1">Tryptophan synthase beta chain-like PALP domain-containing protein</fullName>
    </recommendedName>
</protein>
<dbReference type="HOGENOM" id="CLU_021802_8_4_1"/>
<dbReference type="OMA" id="IQDTAWE"/>
<dbReference type="EMBL" id="KB446541">
    <property type="protein sequence ID" value="EME42267.1"/>
    <property type="molecule type" value="Genomic_DNA"/>
</dbReference>
<reference evidence="3" key="1">
    <citation type="journal article" date="2012" name="PLoS Genet.">
        <title>The genomes of the fungal plant pathogens Cladosporium fulvum and Dothistroma septosporum reveal adaptation to different hosts and lifestyles but also signatures of common ancestry.</title>
        <authorList>
            <person name="de Wit P.J.G.M."/>
            <person name="van der Burgt A."/>
            <person name="Oekmen B."/>
            <person name="Stergiopoulos I."/>
            <person name="Abd-Elsalam K.A."/>
            <person name="Aerts A.L."/>
            <person name="Bahkali A.H."/>
            <person name="Beenen H.G."/>
            <person name="Chettri P."/>
            <person name="Cox M.P."/>
            <person name="Datema E."/>
            <person name="de Vries R.P."/>
            <person name="Dhillon B."/>
            <person name="Ganley A.R."/>
            <person name="Griffiths S.A."/>
            <person name="Guo Y."/>
            <person name="Hamelin R.C."/>
            <person name="Henrissat B."/>
            <person name="Kabir M.S."/>
            <person name="Jashni M.K."/>
            <person name="Kema G."/>
            <person name="Klaubauf S."/>
            <person name="Lapidus A."/>
            <person name="Levasseur A."/>
            <person name="Lindquist E."/>
            <person name="Mehrabi R."/>
            <person name="Ohm R.A."/>
            <person name="Owen T.J."/>
            <person name="Salamov A."/>
            <person name="Schwelm A."/>
            <person name="Schijlen E."/>
            <person name="Sun H."/>
            <person name="van den Burg H.A."/>
            <person name="van Ham R.C.H.J."/>
            <person name="Zhang S."/>
            <person name="Goodwin S.B."/>
            <person name="Grigoriev I.V."/>
            <person name="Collemare J."/>
            <person name="Bradshaw R.E."/>
        </authorList>
    </citation>
    <scope>NUCLEOTIDE SEQUENCE [LARGE SCALE GENOMIC DNA]</scope>
    <source>
        <strain evidence="3">NZE10 / CBS 128990</strain>
    </source>
</reference>
<evidence type="ECO:0000313" key="3">
    <source>
        <dbReference type="Proteomes" id="UP000016933"/>
    </source>
</evidence>
<dbReference type="STRING" id="675120.N1PIR6"/>
<evidence type="ECO:0000259" key="1">
    <source>
        <dbReference type="Pfam" id="PF00291"/>
    </source>
</evidence>
<reference evidence="2 3" key="2">
    <citation type="journal article" date="2012" name="PLoS Pathog.">
        <title>Diverse lifestyles and strategies of plant pathogenesis encoded in the genomes of eighteen Dothideomycetes fungi.</title>
        <authorList>
            <person name="Ohm R.A."/>
            <person name="Feau N."/>
            <person name="Henrissat B."/>
            <person name="Schoch C.L."/>
            <person name="Horwitz B.A."/>
            <person name="Barry K.W."/>
            <person name="Condon B.J."/>
            <person name="Copeland A.C."/>
            <person name="Dhillon B."/>
            <person name="Glaser F."/>
            <person name="Hesse C.N."/>
            <person name="Kosti I."/>
            <person name="LaButti K."/>
            <person name="Lindquist E.A."/>
            <person name="Lucas S."/>
            <person name="Salamov A.A."/>
            <person name="Bradshaw R.E."/>
            <person name="Ciuffetti L."/>
            <person name="Hamelin R.C."/>
            <person name="Kema G.H.J."/>
            <person name="Lawrence C."/>
            <person name="Scott J.A."/>
            <person name="Spatafora J.W."/>
            <person name="Turgeon B.G."/>
            <person name="de Wit P.J.G.M."/>
            <person name="Zhong S."/>
            <person name="Goodwin S.B."/>
            <person name="Grigoriev I.V."/>
        </authorList>
    </citation>
    <scope>NUCLEOTIDE SEQUENCE [LARGE SCALE GENOMIC DNA]</scope>
    <source>
        <strain evidence="3">NZE10 / CBS 128990</strain>
    </source>
</reference>
<dbReference type="OrthoDB" id="10059875at2759"/>